<keyword evidence="1" id="KW-0812">Transmembrane</keyword>
<dbReference type="Proteomes" id="UP001164746">
    <property type="component" value="Chromosome 7"/>
</dbReference>
<dbReference type="EMBL" id="CP111018">
    <property type="protein sequence ID" value="WAR10702.1"/>
    <property type="molecule type" value="Genomic_DNA"/>
</dbReference>
<evidence type="ECO:0000313" key="2">
    <source>
        <dbReference type="EMBL" id="WAR10702.1"/>
    </source>
</evidence>
<name>A0ABY7EL40_MYAAR</name>
<keyword evidence="1" id="KW-1133">Transmembrane helix</keyword>
<feature type="transmembrane region" description="Helical" evidence="1">
    <location>
        <begin position="21"/>
        <end position="41"/>
    </location>
</feature>
<sequence length="193" mass="21331">MNLRAYRSGSKKYLGVKGTQLLREYILTLLPPILDVCWLLILCTKAMVSPVAKLNINPMFPKYTDRQESSLSPLESGFPHPAGLADPEASPETCPVGVGCPQRSPHFRPHPHFRTLAGKFRGKQAWLKRRPYSDFAMASRTSSASECVFSRIITSPRATIPDVVLNFFNAKTLTQVVVTSCAKPVSLAKMIPS</sequence>
<organism evidence="2 3">
    <name type="scientific">Mya arenaria</name>
    <name type="common">Soft-shell clam</name>
    <dbReference type="NCBI Taxonomy" id="6604"/>
    <lineage>
        <taxon>Eukaryota</taxon>
        <taxon>Metazoa</taxon>
        <taxon>Spiralia</taxon>
        <taxon>Lophotrochozoa</taxon>
        <taxon>Mollusca</taxon>
        <taxon>Bivalvia</taxon>
        <taxon>Autobranchia</taxon>
        <taxon>Heteroconchia</taxon>
        <taxon>Euheterodonta</taxon>
        <taxon>Imparidentia</taxon>
        <taxon>Neoheterodontei</taxon>
        <taxon>Myida</taxon>
        <taxon>Myoidea</taxon>
        <taxon>Myidae</taxon>
        <taxon>Mya</taxon>
    </lineage>
</organism>
<keyword evidence="3" id="KW-1185">Reference proteome</keyword>
<keyword evidence="1" id="KW-0472">Membrane</keyword>
<accession>A0ABY7EL40</accession>
<evidence type="ECO:0000256" key="1">
    <source>
        <dbReference type="SAM" id="Phobius"/>
    </source>
</evidence>
<reference evidence="2" key="1">
    <citation type="submission" date="2022-11" db="EMBL/GenBank/DDBJ databases">
        <title>Centuries of genome instability and evolution in soft-shell clam transmissible cancer (bioRxiv).</title>
        <authorList>
            <person name="Hart S.F.M."/>
            <person name="Yonemitsu M.A."/>
            <person name="Giersch R.M."/>
            <person name="Beal B.F."/>
            <person name="Arriagada G."/>
            <person name="Davis B.W."/>
            <person name="Ostrander E.A."/>
            <person name="Goff S.P."/>
            <person name="Metzger M.J."/>
        </authorList>
    </citation>
    <scope>NUCLEOTIDE SEQUENCE</scope>
    <source>
        <strain evidence="2">MELC-2E11</strain>
        <tissue evidence="2">Siphon/mantle</tissue>
    </source>
</reference>
<gene>
    <name evidence="2" type="ORF">MAR_035778</name>
</gene>
<evidence type="ECO:0000313" key="3">
    <source>
        <dbReference type="Proteomes" id="UP001164746"/>
    </source>
</evidence>
<proteinExistence type="predicted"/>
<protein>
    <submittedName>
        <fullName evidence="2">Uncharacterized protein</fullName>
    </submittedName>
</protein>